<gene>
    <name evidence="1" type="ORF">N475_04885</name>
</gene>
<dbReference type="Gene3D" id="2.30.40.10">
    <property type="entry name" value="Urease, subunit C, domain 1"/>
    <property type="match status" value="1"/>
</dbReference>
<dbReference type="AlphaFoldDB" id="A0A161XTU6"/>
<name>A0A161XTU6_9GAMM</name>
<dbReference type="PANTHER" id="PTHR22642">
    <property type="entry name" value="IMIDAZOLONEPROPIONASE"/>
    <property type="match status" value="1"/>
</dbReference>
<dbReference type="Gene3D" id="3.10.310.70">
    <property type="match status" value="1"/>
</dbReference>
<reference evidence="1 2" key="1">
    <citation type="submission" date="2013-07" db="EMBL/GenBank/DDBJ databases">
        <title>Comparative Genomic and Metabolomic Analysis of Twelve Strains of Pseudoalteromonas luteoviolacea.</title>
        <authorList>
            <person name="Vynne N.G."/>
            <person name="Mansson M."/>
            <person name="Gram L."/>
        </authorList>
    </citation>
    <scope>NUCLEOTIDE SEQUENCE [LARGE SCALE GENOMIC DNA]</scope>
    <source>
        <strain evidence="1 2">DSM 6061</strain>
    </source>
</reference>
<dbReference type="RefSeq" id="WP_063366026.1">
    <property type="nucleotide sequence ID" value="NZ_AQHB01000025.1"/>
</dbReference>
<comment type="caution">
    <text evidence="1">The sequence shown here is derived from an EMBL/GenBank/DDBJ whole genome shotgun (WGS) entry which is preliminary data.</text>
</comment>
<evidence type="ECO:0000313" key="2">
    <source>
        <dbReference type="Proteomes" id="UP000076643"/>
    </source>
</evidence>
<dbReference type="PANTHER" id="PTHR22642:SF2">
    <property type="entry name" value="PROTEIN LONG AFTER FAR-RED 3"/>
    <property type="match status" value="1"/>
</dbReference>
<accession>A0A161XTU6</accession>
<proteinExistence type="predicted"/>
<dbReference type="Proteomes" id="UP000076643">
    <property type="component" value="Unassembled WGS sequence"/>
</dbReference>
<dbReference type="GO" id="GO:0016810">
    <property type="term" value="F:hydrolase activity, acting on carbon-nitrogen (but not peptide) bonds"/>
    <property type="evidence" value="ECO:0007669"/>
    <property type="project" value="InterPro"/>
</dbReference>
<keyword evidence="2" id="KW-1185">Reference proteome</keyword>
<sequence>MHFLNPMLQNHPMESSFIQTWLNRLADKYTPDLFTQQARLDPMHKSDMHVDIYDARHGSVIYTEFADTVKTAEAIAVKNGRILSFGHFQQVYQTAKHTDCLVRIQQLQPAQSMIPSCVHAHCYLIESALCRHYADLGLYGLSGVATRASQDYGDDYVVNALAYLDSSLAKGDCLFCFGLDPYLLNWGKPIEQLYVCALDELGLNRPLCIISSDFASAYVNSKLIERIQESALGKSPSIKSFIDGITQHGFVTAEGMSILPWAFSDTELIWQLSELDASLGIIVEQGAKQGICHFEAAVQSQFVALLFESLASFKNESCTFSTYPTYQCHIDELARLDHCEVLKSAQLNRLSGKTSVGLTVGRLATSGFKWVNDYHYDELLVPARSILQSGCNLCLQSNFPSEPLSPLRLAEIASERDIEVMPAHYSSEQRTLDPSERVTLVQALNAVTHGAARHIELTGFNEIDSRANFSIINCDPLCSSTRLIDAKLQRI</sequence>
<evidence type="ECO:0000313" key="1">
    <source>
        <dbReference type="EMBL" id="KZN30742.1"/>
    </source>
</evidence>
<dbReference type="EMBL" id="AUYB01000147">
    <property type="protein sequence ID" value="KZN30742.1"/>
    <property type="molecule type" value="Genomic_DNA"/>
</dbReference>
<organism evidence="1 2">
    <name type="scientific">Pseudoalteromonas luteoviolacea DSM 6061</name>
    <dbReference type="NCBI Taxonomy" id="1365250"/>
    <lineage>
        <taxon>Bacteria</taxon>
        <taxon>Pseudomonadati</taxon>
        <taxon>Pseudomonadota</taxon>
        <taxon>Gammaproteobacteria</taxon>
        <taxon>Alteromonadales</taxon>
        <taxon>Pseudoalteromonadaceae</taxon>
        <taxon>Pseudoalteromonas</taxon>
    </lineage>
</organism>
<dbReference type="PATRIC" id="fig|1365250.3.peg.4818"/>
<dbReference type="InterPro" id="IPR011059">
    <property type="entry name" value="Metal-dep_hydrolase_composite"/>
</dbReference>
<protein>
    <recommendedName>
        <fullName evidence="3">Amidohydrolase 3 domain-containing protein</fullName>
    </recommendedName>
</protein>
<evidence type="ECO:0008006" key="3">
    <source>
        <dbReference type="Google" id="ProtNLM"/>
    </source>
</evidence>
<dbReference type="Gene3D" id="3.20.20.140">
    <property type="entry name" value="Metal-dependent hydrolases"/>
    <property type="match status" value="2"/>
</dbReference>